<dbReference type="Pfam" id="PF13275">
    <property type="entry name" value="S4_2"/>
    <property type="match status" value="1"/>
</dbReference>
<proteinExistence type="predicted"/>
<evidence type="ECO:0008006" key="4">
    <source>
        <dbReference type="Google" id="ProtNLM"/>
    </source>
</evidence>
<evidence type="ECO:0000313" key="3">
    <source>
        <dbReference type="Proteomes" id="UP001500166"/>
    </source>
</evidence>
<evidence type="ECO:0000313" key="2">
    <source>
        <dbReference type="EMBL" id="GAA2118855.1"/>
    </source>
</evidence>
<comment type="caution">
    <text evidence="2">The sequence shown here is derived from an EMBL/GenBank/DDBJ whole genome shotgun (WGS) entry which is preliminary data.</text>
</comment>
<dbReference type="SUPFAM" id="SSF55174">
    <property type="entry name" value="Alpha-L RNA-binding motif"/>
    <property type="match status" value="1"/>
</dbReference>
<evidence type="ECO:0000256" key="1">
    <source>
        <dbReference type="PROSITE-ProRule" id="PRU00182"/>
    </source>
</evidence>
<keyword evidence="3" id="KW-1185">Reference proteome</keyword>
<keyword evidence="1" id="KW-0694">RNA-binding</keyword>
<dbReference type="InterPro" id="IPR036986">
    <property type="entry name" value="S4_RNA-bd_sf"/>
</dbReference>
<dbReference type="Gene3D" id="3.10.290.10">
    <property type="entry name" value="RNA-binding S4 domain"/>
    <property type="match status" value="1"/>
</dbReference>
<organism evidence="2 3">
    <name type="scientific">Kocuria atrinae</name>
    <dbReference type="NCBI Taxonomy" id="592377"/>
    <lineage>
        <taxon>Bacteria</taxon>
        <taxon>Bacillati</taxon>
        <taxon>Actinomycetota</taxon>
        <taxon>Actinomycetes</taxon>
        <taxon>Micrococcales</taxon>
        <taxon>Micrococcaceae</taxon>
        <taxon>Kocuria</taxon>
    </lineage>
</organism>
<dbReference type="Proteomes" id="UP001500166">
    <property type="component" value="Unassembled WGS sequence"/>
</dbReference>
<protein>
    <recommendedName>
        <fullName evidence="4">RNA-binding protein</fullName>
    </recommendedName>
</protein>
<reference evidence="2 3" key="1">
    <citation type="journal article" date="2019" name="Int. J. Syst. Evol. Microbiol.">
        <title>The Global Catalogue of Microorganisms (GCM) 10K type strain sequencing project: providing services to taxonomists for standard genome sequencing and annotation.</title>
        <authorList>
            <consortium name="The Broad Institute Genomics Platform"/>
            <consortium name="The Broad Institute Genome Sequencing Center for Infectious Disease"/>
            <person name="Wu L."/>
            <person name="Ma J."/>
        </authorList>
    </citation>
    <scope>NUCLEOTIDE SEQUENCE [LARGE SCALE GENOMIC DNA]</scope>
    <source>
        <strain evidence="2 3">JCM 15914</strain>
    </source>
</reference>
<name>A0ABN2Y1K6_9MICC</name>
<accession>A0ABN2Y1K6</accession>
<sequence>MSEETTEELPIRDDMIRLGQALKLANLAEDGNHAKELIAGGVVIVNGKEEQRRGAQLHHGDVIEVLDSGLSPVKIVSSADETSTEA</sequence>
<dbReference type="PROSITE" id="PS50889">
    <property type="entry name" value="S4"/>
    <property type="match status" value="1"/>
</dbReference>
<dbReference type="RefSeq" id="WP_344224825.1">
    <property type="nucleotide sequence ID" value="NZ_BAAAQA010000018.1"/>
</dbReference>
<gene>
    <name evidence="2" type="ORF">GCM10009824_19440</name>
</gene>
<dbReference type="EMBL" id="BAAAQA010000018">
    <property type="protein sequence ID" value="GAA2118855.1"/>
    <property type="molecule type" value="Genomic_DNA"/>
</dbReference>
<dbReference type="CDD" id="cd00165">
    <property type="entry name" value="S4"/>
    <property type="match status" value="1"/>
</dbReference>